<dbReference type="EMBL" id="CP063361">
    <property type="protein sequence ID" value="UOD30447.1"/>
    <property type="molecule type" value="Genomic_DNA"/>
</dbReference>
<proteinExistence type="predicted"/>
<reference evidence="1 2" key="1">
    <citation type="submission" date="2020-10" db="EMBL/GenBank/DDBJ databases">
        <title>Genome analysis of Massilia species.</title>
        <authorList>
            <person name="Jung D.-H."/>
        </authorList>
    </citation>
    <scope>NUCLEOTIDE SEQUENCE [LARGE SCALE GENOMIC DNA]</scope>
    <source>
        <strain evidence="2">sipir</strain>
    </source>
</reference>
<organism evidence="1 2">
    <name type="scientific">Massilia violaceinigra</name>
    <dbReference type="NCBI Taxonomy" id="2045208"/>
    <lineage>
        <taxon>Bacteria</taxon>
        <taxon>Pseudomonadati</taxon>
        <taxon>Pseudomonadota</taxon>
        <taxon>Betaproteobacteria</taxon>
        <taxon>Burkholderiales</taxon>
        <taxon>Oxalobacteraceae</taxon>
        <taxon>Telluria group</taxon>
        <taxon>Massilia</taxon>
    </lineage>
</organism>
<evidence type="ECO:0000313" key="1">
    <source>
        <dbReference type="EMBL" id="UOD30447.1"/>
    </source>
</evidence>
<accession>A0ABY4A722</accession>
<dbReference type="Proteomes" id="UP000831532">
    <property type="component" value="Chromosome"/>
</dbReference>
<sequence length="148" mass="16829">MSTITCNFKFKCPQEWSRLDATATEGVRFCTSCDSNVYLVTSSAEVEQYAREDKCVALLNNTVMMLGMPEGYTEPYLLVLAQEYSMKQLYLLRRIWPCFTSVPKTREMFYMKEVKFQALRMAEALAHQAALGELGIASRVGEDDPGRP</sequence>
<gene>
    <name evidence="1" type="ORF">INH39_01440</name>
</gene>
<protein>
    <submittedName>
        <fullName evidence="1">Uncharacterized protein</fullName>
    </submittedName>
</protein>
<evidence type="ECO:0000313" key="2">
    <source>
        <dbReference type="Proteomes" id="UP000831532"/>
    </source>
</evidence>
<name>A0ABY4A722_9BURK</name>
<dbReference type="RefSeq" id="WP_243491668.1">
    <property type="nucleotide sequence ID" value="NZ_CP063361.1"/>
</dbReference>
<keyword evidence="2" id="KW-1185">Reference proteome</keyword>